<organism evidence="2 3">
    <name type="scientific">Anas platyrhynchos</name>
    <name type="common">Mallard</name>
    <name type="synonym">Anas boschas</name>
    <dbReference type="NCBI Taxonomy" id="8839"/>
    <lineage>
        <taxon>Eukaryota</taxon>
        <taxon>Metazoa</taxon>
        <taxon>Chordata</taxon>
        <taxon>Craniata</taxon>
        <taxon>Vertebrata</taxon>
        <taxon>Euteleostomi</taxon>
        <taxon>Archelosauria</taxon>
        <taxon>Archosauria</taxon>
        <taxon>Dinosauria</taxon>
        <taxon>Saurischia</taxon>
        <taxon>Theropoda</taxon>
        <taxon>Coelurosauria</taxon>
        <taxon>Aves</taxon>
        <taxon>Neognathae</taxon>
        <taxon>Galloanserae</taxon>
        <taxon>Anseriformes</taxon>
        <taxon>Anatidae</taxon>
        <taxon>Anatinae</taxon>
        <taxon>Anas</taxon>
    </lineage>
</organism>
<gene>
    <name evidence="2" type="ORF">Anapl_05280</name>
</gene>
<protein>
    <submittedName>
        <fullName evidence="2">Uncharacterized protein</fullName>
    </submittedName>
</protein>
<name>R0L9S9_ANAPL</name>
<dbReference type="EMBL" id="KB743532">
    <property type="protein sequence ID" value="EOA98219.1"/>
    <property type="molecule type" value="Genomic_DNA"/>
</dbReference>
<proteinExistence type="predicted"/>
<reference evidence="3" key="1">
    <citation type="journal article" date="2013" name="Nat. Genet.">
        <title>The duck genome and transcriptome provide insight into an avian influenza virus reservoir species.</title>
        <authorList>
            <person name="Huang Y."/>
            <person name="Li Y."/>
            <person name="Burt D.W."/>
            <person name="Chen H."/>
            <person name="Zhang Y."/>
            <person name="Qian W."/>
            <person name="Kim H."/>
            <person name="Gan S."/>
            <person name="Zhao Y."/>
            <person name="Li J."/>
            <person name="Yi K."/>
            <person name="Feng H."/>
            <person name="Zhu P."/>
            <person name="Li B."/>
            <person name="Liu Q."/>
            <person name="Fairley S."/>
            <person name="Magor K.E."/>
            <person name="Du Z."/>
            <person name="Hu X."/>
            <person name="Goodman L."/>
            <person name="Tafer H."/>
            <person name="Vignal A."/>
            <person name="Lee T."/>
            <person name="Kim K.W."/>
            <person name="Sheng Z."/>
            <person name="An Y."/>
            <person name="Searle S."/>
            <person name="Herrero J."/>
            <person name="Groenen M.A."/>
            <person name="Crooijmans R.P."/>
            <person name="Faraut T."/>
            <person name="Cai Q."/>
            <person name="Webster R.G."/>
            <person name="Aldridge J.R."/>
            <person name="Warren W.C."/>
            <person name="Bartschat S."/>
            <person name="Kehr S."/>
            <person name="Marz M."/>
            <person name="Stadler P.F."/>
            <person name="Smith J."/>
            <person name="Kraus R.H."/>
            <person name="Zhao Y."/>
            <person name="Ren L."/>
            <person name="Fei J."/>
            <person name="Morisson M."/>
            <person name="Kaiser P."/>
            <person name="Griffin D.K."/>
            <person name="Rao M."/>
            <person name="Pitel F."/>
            <person name="Wang J."/>
            <person name="Li N."/>
        </authorList>
    </citation>
    <scope>NUCLEOTIDE SEQUENCE [LARGE SCALE GENOMIC DNA]</scope>
</reference>
<keyword evidence="3" id="KW-1185">Reference proteome</keyword>
<feature type="region of interest" description="Disordered" evidence="1">
    <location>
        <begin position="75"/>
        <end position="103"/>
    </location>
</feature>
<evidence type="ECO:0000313" key="3">
    <source>
        <dbReference type="Proteomes" id="UP000296049"/>
    </source>
</evidence>
<accession>R0L9S9</accession>
<dbReference type="Proteomes" id="UP000296049">
    <property type="component" value="Unassembled WGS sequence"/>
</dbReference>
<dbReference type="AlphaFoldDB" id="R0L9S9"/>
<evidence type="ECO:0000256" key="1">
    <source>
        <dbReference type="SAM" id="MobiDB-lite"/>
    </source>
</evidence>
<evidence type="ECO:0000313" key="2">
    <source>
        <dbReference type="EMBL" id="EOA98219.1"/>
    </source>
</evidence>
<sequence>MSRCPQEPDTRLSLAAGFLPQGKRCGTPQVMCQGKGLPAALRMDMELKLGGGSTPAAASAQQTLQYFISSTTTNAGRADPALGSGGRTSSRAGQRPSHRPEGWCISAPPEKCTGCQRCQGTPELRLWGGEYRAFTPAPGLVTALGLYSIMKDQKLAATQPAALRHPPYGPPAALPPCCVHSTGPGSQKDESLEQQQGRGSTCQIHPCNLRCLKAAFTYKPGIAVYPTVLAQGAVSKIGERAEEAVTNPLGLSDPWSPQERHCCISRNCEGLGSATAPRTVPRTSSFARQKLSGKAARSVQMSAEQTAFLALAPFPSGCSSSGTSIAQRMSSSLFQVEFALGHLPGAICICIPSNHQQPCSKCCTEEQDAVPCPQDANRILTLPQQVVNLNDWSNGSDVSPISTRDKLVPEREKHKSIHPSSVPQTTLLCLAPTAGICSGSTLATTHTGVMSQSCPSTRVPVTARRGAETHRAAPCV</sequence>